<protein>
    <submittedName>
        <fullName evidence="2">Superfamily I DNA and RNA helicase protein</fullName>
    </submittedName>
</protein>
<evidence type="ECO:0000259" key="1">
    <source>
        <dbReference type="Pfam" id="PF11784"/>
    </source>
</evidence>
<keyword evidence="2" id="KW-0378">Hydrolase</keyword>
<keyword evidence="2" id="KW-0067">ATP-binding</keyword>
<comment type="caution">
    <text evidence="2">The sequence shown here is derived from an EMBL/GenBank/DDBJ whole genome shotgun (WGS) entry which is preliminary data.</text>
</comment>
<dbReference type="Pfam" id="PF11784">
    <property type="entry name" value="DUF3320"/>
    <property type="match status" value="1"/>
</dbReference>
<dbReference type="InterPro" id="IPR021754">
    <property type="entry name" value="DUF3320"/>
</dbReference>
<evidence type="ECO:0000313" key="2">
    <source>
        <dbReference type="EMBL" id="EZP81287.1"/>
    </source>
</evidence>
<keyword evidence="2" id="KW-0547">Nucleotide-binding</keyword>
<dbReference type="Proteomes" id="UP000024329">
    <property type="component" value="Unassembled WGS sequence"/>
</dbReference>
<dbReference type="EMBL" id="JFYZ01000013">
    <property type="protein sequence ID" value="EZP81287.1"/>
    <property type="molecule type" value="Genomic_DNA"/>
</dbReference>
<keyword evidence="2" id="KW-0347">Helicase</keyword>
<dbReference type="PATRIC" id="fig|158500.4.peg.3020"/>
<gene>
    <name evidence="2" type="ORF">BV97_02948</name>
</gene>
<proteinExistence type="predicted"/>
<dbReference type="GO" id="GO:0004386">
    <property type="term" value="F:helicase activity"/>
    <property type="evidence" value="ECO:0007669"/>
    <property type="project" value="UniProtKB-KW"/>
</dbReference>
<accession>A0A031JY32</accession>
<sequence>MRQSVLESHGWTIHRLWSTDWFYRPNEQIDAIVTKIEAAKAEHDADAGAEANRSARFEIYSVEREDLTEMGIICADEVAEAASANLYIEAVISRPAFHDGELHETAVGVLAALVEEAVRIEGPVHIDEVIERIRSAWGLKRAGGRIQQACCRPGQAGRGYRPVAAGDGGACHHGFGAVDGADRTSEVTH</sequence>
<reference evidence="2 3" key="1">
    <citation type="submission" date="2014-03" db="EMBL/GenBank/DDBJ databases">
        <title>Whole genome sequence of Novosphingobium resinovorum KF1.</title>
        <authorList>
            <person name="Gan H.M."/>
            <person name="Gan H.Y."/>
            <person name="Chew T.H."/>
            <person name="Savka M.A."/>
        </authorList>
    </citation>
    <scope>NUCLEOTIDE SEQUENCE [LARGE SCALE GENOMIC DNA]</scope>
    <source>
        <strain evidence="2 3">KF1</strain>
    </source>
</reference>
<evidence type="ECO:0000313" key="3">
    <source>
        <dbReference type="Proteomes" id="UP000024329"/>
    </source>
</evidence>
<dbReference type="eggNOG" id="COG1112">
    <property type="taxonomic scope" value="Bacteria"/>
</dbReference>
<organism evidence="2 3">
    <name type="scientific">Novosphingobium resinovorum</name>
    <dbReference type="NCBI Taxonomy" id="158500"/>
    <lineage>
        <taxon>Bacteria</taxon>
        <taxon>Pseudomonadati</taxon>
        <taxon>Pseudomonadota</taxon>
        <taxon>Alphaproteobacteria</taxon>
        <taxon>Sphingomonadales</taxon>
        <taxon>Sphingomonadaceae</taxon>
        <taxon>Novosphingobium</taxon>
    </lineage>
</organism>
<feature type="domain" description="DUF3320" evidence="1">
    <location>
        <begin position="101"/>
        <end position="148"/>
    </location>
</feature>
<dbReference type="AlphaFoldDB" id="A0A031JY32"/>
<name>A0A031JY32_9SPHN</name>